<name>S1R7Q9_9ENTE</name>
<gene>
    <name evidence="1" type="ORF">OMO_01490</name>
</gene>
<dbReference type="AlphaFoldDB" id="S1R7Q9"/>
<keyword evidence="2" id="KW-1185">Reference proteome</keyword>
<proteinExistence type="predicted"/>
<dbReference type="GeneID" id="60872622"/>
<dbReference type="PATRIC" id="fig|1121864.4.peg.565"/>
<dbReference type="Proteomes" id="UP000017415">
    <property type="component" value="Unassembled WGS sequence"/>
</dbReference>
<comment type="caution">
    <text evidence="1">The sequence shown here is derived from an EMBL/GenBank/DDBJ whole genome shotgun (WGS) entry which is preliminary data.</text>
</comment>
<evidence type="ECO:0000313" key="1">
    <source>
        <dbReference type="EMBL" id="ESK61427.1"/>
    </source>
</evidence>
<organism evidence="1 2">
    <name type="scientific">Enterococcus cecorum DSM 20682 = ATCC 43198</name>
    <dbReference type="NCBI Taxonomy" id="1121864"/>
    <lineage>
        <taxon>Bacteria</taxon>
        <taxon>Bacillati</taxon>
        <taxon>Bacillota</taxon>
        <taxon>Bacilli</taxon>
        <taxon>Lactobacillales</taxon>
        <taxon>Enterococcaceae</taxon>
        <taxon>Enterococcus</taxon>
    </lineage>
</organism>
<evidence type="ECO:0000313" key="2">
    <source>
        <dbReference type="Proteomes" id="UP000017415"/>
    </source>
</evidence>
<accession>S1R7Q9</accession>
<dbReference type="EMBL" id="AHYS01000006">
    <property type="protein sequence ID" value="ESK61427.1"/>
    <property type="molecule type" value="Genomic_DNA"/>
</dbReference>
<reference evidence="1 2" key="1">
    <citation type="submission" date="2013-10" db="EMBL/GenBank/DDBJ databases">
        <title>The Genome Sequence of Enterococcus cecorum DSM 20682 (= ATCC 43198) (Illumina assembly).</title>
        <authorList>
            <consortium name="The Broad Institute Genomics Platform"/>
            <consortium name="The Broad Institute Genome Sequencing Center for Infectious Disease"/>
            <person name="Earl A."/>
            <person name="Russ C."/>
            <person name="Gilmore M."/>
            <person name="Surin D."/>
            <person name="Walker B."/>
            <person name="Young S."/>
            <person name="Zeng Q."/>
            <person name="Gargeya S."/>
            <person name="Fitzgerald M."/>
            <person name="Haas B."/>
            <person name="Abouelleil A."/>
            <person name="Allen A.W."/>
            <person name="Alvarado L."/>
            <person name="Arachchi H.M."/>
            <person name="Berlin A.M."/>
            <person name="Chapman S.B."/>
            <person name="Gainer-Dewar J."/>
            <person name="Goldberg J."/>
            <person name="Griggs A."/>
            <person name="Gujja S."/>
            <person name="Hansen M."/>
            <person name="Howarth C."/>
            <person name="Imamovic A."/>
            <person name="Ireland A."/>
            <person name="Larimer J."/>
            <person name="McCowan C."/>
            <person name="Murphy C."/>
            <person name="Pearson M."/>
            <person name="Poon T.W."/>
            <person name="Priest M."/>
            <person name="Roberts A."/>
            <person name="Saif S."/>
            <person name="Shea T."/>
            <person name="Sisk P."/>
            <person name="Sykes S."/>
            <person name="Wortman J."/>
            <person name="Nusbaum C."/>
            <person name="Birren B."/>
        </authorList>
    </citation>
    <scope>NUCLEOTIDE SEQUENCE [LARGE SCALE GENOMIC DNA]</scope>
    <source>
        <strain evidence="1 2">ATCC 43198</strain>
    </source>
</reference>
<dbReference type="RefSeq" id="WP_016250757.1">
    <property type="nucleotide sequence ID" value="NZ_ASWI01000003.1"/>
</dbReference>
<dbReference type="HOGENOM" id="CLU_1793456_0_0_9"/>
<sequence>MDISKLTIEDKAQISGEYFLNYSFNRYENQLIDLETLSSGLDFFDFNLTGEETIPQRANKVAQLLDYLKDTPEVQEDDFVETFPYYENADELQEAMEDLLQFRFLLKEDDERLYELILNETDFRESLEFAEVGDYATFFQSCSK</sequence>
<protein>
    <submittedName>
        <fullName evidence="1">Uncharacterized protein</fullName>
    </submittedName>
</protein>